<dbReference type="Gene3D" id="3.90.220.20">
    <property type="entry name" value="DNA methylase specificity domains"/>
    <property type="match status" value="1"/>
</dbReference>
<dbReference type="InterPro" id="IPR029063">
    <property type="entry name" value="SAM-dependent_MTases_sf"/>
</dbReference>
<accession>A0A852U450</accession>
<dbReference type="CDD" id="cd02440">
    <property type="entry name" value="AdoMet_MTases"/>
    <property type="match status" value="1"/>
</dbReference>
<keyword evidence="4" id="KW-0489">Methyltransferase</keyword>
<proteinExistence type="predicted"/>
<dbReference type="Proteomes" id="UP000589036">
    <property type="component" value="Unassembled WGS sequence"/>
</dbReference>
<name>A0A852U450_9ACTN</name>
<evidence type="ECO:0000256" key="1">
    <source>
        <dbReference type="ARBA" id="ARBA00022747"/>
    </source>
</evidence>
<dbReference type="EMBL" id="JACCCC010000001">
    <property type="protein sequence ID" value="NYE50377.1"/>
    <property type="molecule type" value="Genomic_DNA"/>
</dbReference>
<dbReference type="PANTHER" id="PTHR42998:SF1">
    <property type="entry name" value="TYPE I RESTRICTION ENZYME HINDI METHYLASE SUBUNIT"/>
    <property type="match status" value="1"/>
</dbReference>
<reference evidence="4 5" key="1">
    <citation type="submission" date="2020-07" db="EMBL/GenBank/DDBJ databases">
        <title>Sequencing the genomes of 1000 actinobacteria strains.</title>
        <authorList>
            <person name="Klenk H.-P."/>
        </authorList>
    </citation>
    <scope>NUCLEOTIDE SEQUENCE [LARGE SCALE GENOMIC DNA]</scope>
    <source>
        <strain evidence="4 5">CXB654</strain>
    </source>
</reference>
<evidence type="ECO:0000256" key="2">
    <source>
        <dbReference type="ARBA" id="ARBA00023125"/>
    </source>
</evidence>
<keyword evidence="5" id="KW-1185">Reference proteome</keyword>
<dbReference type="Pfam" id="PF02384">
    <property type="entry name" value="N6_Mtase"/>
    <property type="match status" value="1"/>
</dbReference>
<dbReference type="PRINTS" id="PR00507">
    <property type="entry name" value="N12N6MTFRASE"/>
</dbReference>
<dbReference type="InterPro" id="IPR036388">
    <property type="entry name" value="WH-like_DNA-bd_sf"/>
</dbReference>
<dbReference type="Gene3D" id="1.10.10.10">
    <property type="entry name" value="Winged helix-like DNA-binding domain superfamily/Winged helix DNA-binding domain"/>
    <property type="match status" value="1"/>
</dbReference>
<dbReference type="GO" id="GO:0003677">
    <property type="term" value="F:DNA binding"/>
    <property type="evidence" value="ECO:0007669"/>
    <property type="project" value="UniProtKB-KW"/>
</dbReference>
<comment type="caution">
    <text evidence="4">The sequence shown here is derived from an EMBL/GenBank/DDBJ whole genome shotgun (WGS) entry which is preliminary data.</text>
</comment>
<dbReference type="InterPro" id="IPR052916">
    <property type="entry name" value="Type-I_RE_MTase_Subunit"/>
</dbReference>
<dbReference type="GO" id="GO:0008170">
    <property type="term" value="F:N-methyltransferase activity"/>
    <property type="evidence" value="ECO:0007669"/>
    <property type="project" value="InterPro"/>
</dbReference>
<dbReference type="InterPro" id="IPR003356">
    <property type="entry name" value="DNA_methylase_A-5"/>
</dbReference>
<keyword evidence="1" id="KW-0680">Restriction system</keyword>
<dbReference type="PANTHER" id="PTHR42998">
    <property type="entry name" value="TYPE I RESTRICTION ENZYME HINDVIIP M PROTEIN-RELATED"/>
    <property type="match status" value="1"/>
</dbReference>
<gene>
    <name evidence="4" type="ORF">HDA32_005497</name>
</gene>
<protein>
    <submittedName>
        <fullName evidence="4">SAM-dependent methyltransferase</fullName>
    </submittedName>
</protein>
<keyword evidence="2" id="KW-0238">DNA-binding</keyword>
<dbReference type="RefSeq" id="WP_312863349.1">
    <property type="nucleotide sequence ID" value="NZ_BAAAYY010000014.1"/>
</dbReference>
<keyword evidence="4" id="KW-0808">Transferase</keyword>
<dbReference type="SUPFAM" id="SSF53335">
    <property type="entry name" value="S-adenosyl-L-methionine-dependent methyltransferases"/>
    <property type="match status" value="1"/>
</dbReference>
<dbReference type="AlphaFoldDB" id="A0A852U450"/>
<dbReference type="GO" id="GO:0009307">
    <property type="term" value="P:DNA restriction-modification system"/>
    <property type="evidence" value="ECO:0007669"/>
    <property type="project" value="UniProtKB-KW"/>
</dbReference>
<evidence type="ECO:0000313" key="5">
    <source>
        <dbReference type="Proteomes" id="UP000589036"/>
    </source>
</evidence>
<dbReference type="Gene3D" id="3.40.50.150">
    <property type="entry name" value="Vaccinia Virus protein VP39"/>
    <property type="match status" value="1"/>
</dbReference>
<dbReference type="GO" id="GO:0032259">
    <property type="term" value="P:methylation"/>
    <property type="evidence" value="ECO:0007669"/>
    <property type="project" value="UniProtKB-KW"/>
</dbReference>
<evidence type="ECO:0000313" key="4">
    <source>
        <dbReference type="EMBL" id="NYE50377.1"/>
    </source>
</evidence>
<dbReference type="SUPFAM" id="SSF116734">
    <property type="entry name" value="DNA methylase specificity domain"/>
    <property type="match status" value="1"/>
</dbReference>
<evidence type="ECO:0000259" key="3">
    <source>
        <dbReference type="Pfam" id="PF02384"/>
    </source>
</evidence>
<feature type="domain" description="DNA methylase adenine-specific" evidence="3">
    <location>
        <begin position="156"/>
        <end position="382"/>
    </location>
</feature>
<organism evidence="4 5">
    <name type="scientific">Spinactinospora alkalitolerans</name>
    <dbReference type="NCBI Taxonomy" id="687207"/>
    <lineage>
        <taxon>Bacteria</taxon>
        <taxon>Bacillati</taxon>
        <taxon>Actinomycetota</taxon>
        <taxon>Actinomycetes</taxon>
        <taxon>Streptosporangiales</taxon>
        <taxon>Nocardiopsidaceae</taxon>
        <taxon>Spinactinospora</taxon>
    </lineage>
</organism>
<dbReference type="InterPro" id="IPR044946">
    <property type="entry name" value="Restrct_endonuc_typeI_TRD_sf"/>
</dbReference>
<sequence length="689" mass="72476">MNSVEIARLAGVGRAAVSNWRRRHADFPQPVGGTDGSPLFDLGQVRAWLMKSGKLNEDDDPAAAIETAWKALDPLRAGMDGADAVALVGAALLLAEREPSGLEGLAGTEFADRLTEIMAAEETGTPPLPLPDVHTLRAALLDAVRSVNGLGDAAHAFELLHQRYLTSVARNFFADTPEVGALMLGLAGRPDGTVLDPSCGTGSLLRTVAEAVPGAAVMGQEIEPAVARLARVRLLLAGGDPDIRCGDSLRADAFPGLTADAVIGHPPFNQVDWGFEELSLDTRWEYGFPARRESELAWVQHALAHVRPGGAVVMVLPPTVASRSSGRRVRRDLIRRGALRAVISLPAGVTPPMGVPLSVWVLRRPVQGEPVPGEVLLFDAADGQDAAAGPGPEGSPPWPDVAATVIEVHRMFTEDPATVVERPGRHRVMPVSDLLDESVDVTPGRYLQRPGPGITDLTGDRDELLRLAGALSDALPAVRPGGGGNGGHQAMISIGDFVRTGGLEILQARSADDATGSGGGGGRDSVAALTGGDVVHDGPPSGRVPRSGDVVRLRPGDVVLPRVTRRPAARVVTDEKAVLHGTAYALRPDPDVLDPWFLAGFLIGAGASLAATSTSRPGTTRVSDLRKVEVPRLPLTEQRAYGATFKQVTEFRRMVKRTYAVGRGLWTSMAEGLAAGTLRPGAPDSPEQE</sequence>